<reference evidence="1" key="1">
    <citation type="journal article" date="2014" name="Front. Microbiol.">
        <title>High frequency of phylogenetically diverse reductive dehalogenase-homologous genes in deep subseafloor sedimentary metagenomes.</title>
        <authorList>
            <person name="Kawai M."/>
            <person name="Futagami T."/>
            <person name="Toyoda A."/>
            <person name="Takaki Y."/>
            <person name="Nishi S."/>
            <person name="Hori S."/>
            <person name="Arai W."/>
            <person name="Tsubouchi T."/>
            <person name="Morono Y."/>
            <person name="Uchiyama I."/>
            <person name="Ito T."/>
            <person name="Fujiyama A."/>
            <person name="Inagaki F."/>
            <person name="Takami H."/>
        </authorList>
    </citation>
    <scope>NUCLEOTIDE SEQUENCE</scope>
    <source>
        <strain evidence="1">Expedition CK06-06</strain>
    </source>
</reference>
<sequence length="89" mass="10103">MGFLESAEKPNSLDKALSASMRNIVKLIEGITEFSRTDLMAISVCQTDPILKELLKFRVLNTKHLKRKHAREGLTALKYIAGYTHERKS</sequence>
<organism evidence="1">
    <name type="scientific">marine sediment metagenome</name>
    <dbReference type="NCBI Taxonomy" id="412755"/>
    <lineage>
        <taxon>unclassified sequences</taxon>
        <taxon>metagenomes</taxon>
        <taxon>ecological metagenomes</taxon>
    </lineage>
</organism>
<dbReference type="AlphaFoldDB" id="X0X5D3"/>
<dbReference type="EMBL" id="BARS01048599">
    <property type="protein sequence ID" value="GAG38235.1"/>
    <property type="molecule type" value="Genomic_DNA"/>
</dbReference>
<protein>
    <submittedName>
        <fullName evidence="1">Uncharacterized protein</fullName>
    </submittedName>
</protein>
<evidence type="ECO:0000313" key="1">
    <source>
        <dbReference type="EMBL" id="GAG38235.1"/>
    </source>
</evidence>
<name>X0X5D3_9ZZZZ</name>
<accession>X0X5D3</accession>
<proteinExistence type="predicted"/>
<feature type="non-terminal residue" evidence="1">
    <location>
        <position position="89"/>
    </location>
</feature>
<gene>
    <name evidence="1" type="ORF">S01H1_72808</name>
</gene>
<comment type="caution">
    <text evidence="1">The sequence shown here is derived from an EMBL/GenBank/DDBJ whole genome shotgun (WGS) entry which is preliminary data.</text>
</comment>